<protein>
    <submittedName>
        <fullName evidence="3">Uncharacterized protein</fullName>
    </submittedName>
</protein>
<feature type="compositionally biased region" description="Basic residues" evidence="1">
    <location>
        <begin position="80"/>
        <end position="95"/>
    </location>
</feature>
<proteinExistence type="predicted"/>
<dbReference type="RefSeq" id="WP_149112924.1">
    <property type="nucleotide sequence ID" value="NZ_CP042425.1"/>
</dbReference>
<evidence type="ECO:0000313" key="4">
    <source>
        <dbReference type="Proteomes" id="UP000324974"/>
    </source>
</evidence>
<name>A0A5C1AGS2_9BACT</name>
<dbReference type="AlphaFoldDB" id="A0A5C1AGS2"/>
<evidence type="ECO:0000256" key="2">
    <source>
        <dbReference type="SAM" id="SignalP"/>
    </source>
</evidence>
<feature type="signal peptide" evidence="2">
    <location>
        <begin position="1"/>
        <end position="21"/>
    </location>
</feature>
<organism evidence="3 4">
    <name type="scientific">Limnoglobus roseus</name>
    <dbReference type="NCBI Taxonomy" id="2598579"/>
    <lineage>
        <taxon>Bacteria</taxon>
        <taxon>Pseudomonadati</taxon>
        <taxon>Planctomycetota</taxon>
        <taxon>Planctomycetia</taxon>
        <taxon>Gemmatales</taxon>
        <taxon>Gemmataceae</taxon>
        <taxon>Limnoglobus</taxon>
    </lineage>
</organism>
<dbReference type="KEGG" id="lrs:PX52LOC_05435"/>
<evidence type="ECO:0000313" key="3">
    <source>
        <dbReference type="EMBL" id="QEL18411.1"/>
    </source>
</evidence>
<feature type="region of interest" description="Disordered" evidence="1">
    <location>
        <begin position="60"/>
        <end position="95"/>
    </location>
</feature>
<dbReference type="EMBL" id="CP042425">
    <property type="protein sequence ID" value="QEL18411.1"/>
    <property type="molecule type" value="Genomic_DNA"/>
</dbReference>
<reference evidence="4" key="1">
    <citation type="submission" date="2019-08" db="EMBL/GenBank/DDBJ databases">
        <title>Limnoglobus roseus gen. nov., sp. nov., a novel freshwater planctomycete with a giant genome from the family Gemmataceae.</title>
        <authorList>
            <person name="Kulichevskaya I.S."/>
            <person name="Naumoff D.G."/>
            <person name="Miroshnikov K."/>
            <person name="Ivanova A."/>
            <person name="Philippov D.A."/>
            <person name="Hakobyan A."/>
            <person name="Rijpstra I.C."/>
            <person name="Sinninghe Damste J.S."/>
            <person name="Liesack W."/>
            <person name="Dedysh S.N."/>
        </authorList>
    </citation>
    <scope>NUCLEOTIDE SEQUENCE [LARGE SCALE GENOMIC DNA]</scope>
    <source>
        <strain evidence="4">PX52</strain>
    </source>
</reference>
<sequence>MRFRTPAALCAVLAVATTVGGAWSWAENRTAARQLAAAMAESDHLDEMMAEVQEIEEARRAAGWYDKPDPVTAGTGNPSRRPHRYPPRVSRRANR</sequence>
<keyword evidence="2" id="KW-0732">Signal</keyword>
<gene>
    <name evidence="3" type="ORF">PX52LOC_05435</name>
</gene>
<accession>A0A5C1AGS2</accession>
<dbReference type="Proteomes" id="UP000324974">
    <property type="component" value="Chromosome"/>
</dbReference>
<keyword evidence="4" id="KW-1185">Reference proteome</keyword>
<evidence type="ECO:0000256" key="1">
    <source>
        <dbReference type="SAM" id="MobiDB-lite"/>
    </source>
</evidence>
<feature type="chain" id="PRO_5022881027" evidence="2">
    <location>
        <begin position="22"/>
        <end position="95"/>
    </location>
</feature>